<dbReference type="Pfam" id="PF14395">
    <property type="entry name" value="COOH-NH2_lig"/>
    <property type="match status" value="1"/>
</dbReference>
<evidence type="ECO:0008006" key="4">
    <source>
        <dbReference type="Google" id="ProtNLM"/>
    </source>
</evidence>
<gene>
    <name evidence="2" type="ORF">U9M73_06720</name>
</gene>
<feature type="compositionally biased region" description="Low complexity" evidence="1">
    <location>
        <begin position="44"/>
        <end position="65"/>
    </location>
</feature>
<name>A0ABU5PIG3_9BACL</name>
<dbReference type="Proteomes" id="UP001292216">
    <property type="component" value="Unassembled WGS sequence"/>
</dbReference>
<comment type="caution">
    <text evidence="2">The sequence shown here is derived from an EMBL/GenBank/DDBJ whole genome shotgun (WGS) entry which is preliminary data.</text>
</comment>
<evidence type="ECO:0000313" key="2">
    <source>
        <dbReference type="EMBL" id="MEA3569690.1"/>
    </source>
</evidence>
<sequence>MNSVVKDEHLVLKIRLGSSAFKARLLQALERMSSPYRVLKGPESSSGSLSRAYSSSGGKPAGAAPGKRLARAAADASQWIYYGREEAYWGGRVQEIVLGRPMHSLEDWRRRLEAAGLKPTSQVRNAHAARGTTASYIRRFAVTVFHLRAWDIRPLGKAGQALPLLGEAMSPDSPLYKRLANTAVRALYAVGLDFGEVVISAGEEGRFTVDSITPVSEIGSAATKAIAQAMRGTLEEQEKLQELPAERLIGMDPEFLLFDPTHRKVVPASRYLHFHGEAGCDVLRYRGQRLFPLAELRPRPGKEPRDVVIHLLRAFREARASIEDQELIWQAGAMPQRGFPLGGHLHFSGVLLTPELLRTLDNYLALPLALLEDPRSAPRRPKYGFLGDFRIKEYGGFEYRTLPSFLISPLVTKGVVALACLIIENADRLKARPLEKDAVWTAFYTGRKQPLREALPRLITDIQKVPDYSRYQGYIAPLLDAVQSGHVWDETADIRPAWKLQNPS</sequence>
<proteinExistence type="predicted"/>
<evidence type="ECO:0000313" key="3">
    <source>
        <dbReference type="Proteomes" id="UP001292216"/>
    </source>
</evidence>
<protein>
    <recommendedName>
        <fullName evidence="4">Phage phiEco32-like COOH.NH2 ligase-type 2</fullName>
    </recommendedName>
</protein>
<accession>A0ABU5PIG3</accession>
<evidence type="ECO:0000256" key="1">
    <source>
        <dbReference type="SAM" id="MobiDB-lite"/>
    </source>
</evidence>
<dbReference type="EMBL" id="JAYERP010000001">
    <property type="protein sequence ID" value="MEA3569690.1"/>
    <property type="molecule type" value="Genomic_DNA"/>
</dbReference>
<reference evidence="2 3" key="1">
    <citation type="submission" date="2023-12" db="EMBL/GenBank/DDBJ databases">
        <title>Whole genome sequencing of Paenibacillus phoenicis isolated from the Phoenix Mars Lander spacecraft assembly facility.</title>
        <authorList>
            <person name="Garcia A."/>
            <person name="Venkateswaran K."/>
        </authorList>
    </citation>
    <scope>NUCLEOTIDE SEQUENCE [LARGE SCALE GENOMIC DNA]</scope>
    <source>
        <strain evidence="2 3">3PO2SA</strain>
    </source>
</reference>
<organism evidence="2 3">
    <name type="scientific">Paenibacillus phoenicis</name>
    <dbReference type="NCBI Taxonomy" id="554117"/>
    <lineage>
        <taxon>Bacteria</taxon>
        <taxon>Bacillati</taxon>
        <taxon>Bacillota</taxon>
        <taxon>Bacilli</taxon>
        <taxon>Bacillales</taxon>
        <taxon>Paenibacillaceae</taxon>
        <taxon>Paenibacillus</taxon>
    </lineage>
</organism>
<dbReference type="RefSeq" id="WP_323076602.1">
    <property type="nucleotide sequence ID" value="NZ_CBCSKM010000011.1"/>
</dbReference>
<dbReference type="InterPro" id="IPR025681">
    <property type="entry name" value="COOH-NH2_lig"/>
</dbReference>
<feature type="region of interest" description="Disordered" evidence="1">
    <location>
        <begin position="37"/>
        <end position="65"/>
    </location>
</feature>
<keyword evidence="3" id="KW-1185">Reference proteome</keyword>